<dbReference type="SUPFAM" id="SSF48264">
    <property type="entry name" value="Cytochrome P450"/>
    <property type="match status" value="1"/>
</dbReference>
<evidence type="ECO:0000256" key="3">
    <source>
        <dbReference type="ARBA" id="ARBA00022490"/>
    </source>
</evidence>
<dbReference type="PRINTS" id="PR00359">
    <property type="entry name" value="BP450"/>
</dbReference>
<keyword evidence="12" id="KW-1185">Reference proteome</keyword>
<evidence type="ECO:0000313" key="13">
    <source>
        <dbReference type="Proteomes" id="UP000236729"/>
    </source>
</evidence>
<evidence type="ECO:0000256" key="1">
    <source>
        <dbReference type="ARBA" id="ARBA00004496"/>
    </source>
</evidence>
<dbReference type="InterPro" id="IPR001128">
    <property type="entry name" value="Cyt_P450"/>
</dbReference>
<name>A0A1H6C6I6_9PSEU</name>
<dbReference type="EMBL" id="FOME01000001">
    <property type="protein sequence ID" value="SFC30378.1"/>
    <property type="molecule type" value="Genomic_DNA"/>
</dbReference>
<dbReference type="PANTHER" id="PTHR46696:SF6">
    <property type="entry name" value="P450, PUTATIVE (EUROFUNG)-RELATED"/>
    <property type="match status" value="1"/>
</dbReference>
<dbReference type="SMR" id="A0A1H6C6I6"/>
<dbReference type="InterPro" id="IPR036396">
    <property type="entry name" value="Cyt_P450_sf"/>
</dbReference>
<evidence type="ECO:0000256" key="4">
    <source>
        <dbReference type="ARBA" id="ARBA00022617"/>
    </source>
</evidence>
<evidence type="ECO:0000256" key="8">
    <source>
        <dbReference type="ARBA" id="ARBA00023033"/>
    </source>
</evidence>
<gene>
    <name evidence="10" type="ORF">SAMN02982929_03172</name>
    <name evidence="11" type="ORF">SAMN05216506_101413</name>
</gene>
<proteinExistence type="inferred from homology"/>
<evidence type="ECO:0000313" key="12">
    <source>
        <dbReference type="Proteomes" id="UP000199690"/>
    </source>
</evidence>
<dbReference type="PROSITE" id="PS00086">
    <property type="entry name" value="CYTOCHROME_P450"/>
    <property type="match status" value="1"/>
</dbReference>
<comment type="subcellular location">
    <subcellularLocation>
        <location evidence="1">Cytoplasm</location>
    </subcellularLocation>
</comment>
<dbReference type="GO" id="GO:0016705">
    <property type="term" value="F:oxidoreductase activity, acting on paired donors, with incorporation or reduction of molecular oxygen"/>
    <property type="evidence" value="ECO:0007669"/>
    <property type="project" value="InterPro"/>
</dbReference>
<dbReference type="GO" id="GO:0005737">
    <property type="term" value="C:cytoplasm"/>
    <property type="evidence" value="ECO:0007669"/>
    <property type="project" value="UniProtKB-SubCell"/>
</dbReference>
<evidence type="ECO:0000256" key="2">
    <source>
        <dbReference type="ARBA" id="ARBA00010617"/>
    </source>
</evidence>
<accession>A0A1H6C6I6</accession>
<keyword evidence="5 9" id="KW-0479">Metal-binding</keyword>
<evidence type="ECO:0000256" key="5">
    <source>
        <dbReference type="ARBA" id="ARBA00022723"/>
    </source>
</evidence>
<dbReference type="CDD" id="cd11031">
    <property type="entry name" value="Cyp158A-like"/>
    <property type="match status" value="1"/>
</dbReference>
<keyword evidence="6 9" id="KW-0560">Oxidoreductase</keyword>
<evidence type="ECO:0000313" key="10">
    <source>
        <dbReference type="EMBL" id="SEG68574.1"/>
    </source>
</evidence>
<keyword evidence="3" id="KW-0963">Cytoplasm</keyword>
<accession>A0A1I1I807</accession>
<dbReference type="PANTHER" id="PTHR46696">
    <property type="entry name" value="P450, PUTATIVE (EUROFUNG)-RELATED"/>
    <property type="match status" value="1"/>
</dbReference>
<dbReference type="PRINTS" id="PR00385">
    <property type="entry name" value="P450"/>
</dbReference>
<keyword evidence="4 9" id="KW-0349">Heme</keyword>
<dbReference type="Pfam" id="PF00067">
    <property type="entry name" value="p450"/>
    <property type="match status" value="2"/>
</dbReference>
<dbReference type="FunFam" id="1.10.630.10:FF:000018">
    <property type="entry name" value="Cytochrome P450 monooxygenase"/>
    <property type="match status" value="1"/>
</dbReference>
<dbReference type="InterPro" id="IPR002397">
    <property type="entry name" value="Cyt_P450_B"/>
</dbReference>
<dbReference type="GO" id="GO:0020037">
    <property type="term" value="F:heme binding"/>
    <property type="evidence" value="ECO:0007669"/>
    <property type="project" value="InterPro"/>
</dbReference>
<keyword evidence="7 9" id="KW-0408">Iron</keyword>
<organism evidence="10 13">
    <name type="scientific">Saccharopolyspora kobensis</name>
    <dbReference type="NCBI Taxonomy" id="146035"/>
    <lineage>
        <taxon>Bacteria</taxon>
        <taxon>Bacillati</taxon>
        <taxon>Actinomycetota</taxon>
        <taxon>Actinomycetes</taxon>
        <taxon>Pseudonocardiales</taxon>
        <taxon>Pseudonocardiaceae</taxon>
        <taxon>Saccharopolyspora</taxon>
    </lineage>
</organism>
<dbReference type="AlphaFoldDB" id="A0A1H6C6I6"/>
<dbReference type="InterPro" id="IPR017972">
    <property type="entry name" value="Cyt_P450_CS"/>
</dbReference>
<dbReference type="RefSeq" id="WP_093345340.1">
    <property type="nucleotide sequence ID" value="NZ_FNVB01000004.1"/>
</dbReference>
<reference evidence="12 13" key="1">
    <citation type="submission" date="2016-10" db="EMBL/GenBank/DDBJ databases">
        <authorList>
            <person name="Varghese N."/>
            <person name="Submissions S."/>
        </authorList>
    </citation>
    <scope>NUCLEOTIDE SEQUENCE [LARGE SCALE GENOMIC DNA]</scope>
    <source>
        <strain evidence="13">ATCC 20501</strain>
        <strain evidence="11 12">CGMCC 4.3529</strain>
    </source>
</reference>
<evidence type="ECO:0000313" key="11">
    <source>
        <dbReference type="EMBL" id="SFC30378.1"/>
    </source>
</evidence>
<evidence type="ECO:0000256" key="7">
    <source>
        <dbReference type="ARBA" id="ARBA00023004"/>
    </source>
</evidence>
<reference evidence="10" key="2">
    <citation type="submission" date="2016-10" db="EMBL/GenBank/DDBJ databases">
        <authorList>
            <person name="de Groot N.N."/>
        </authorList>
    </citation>
    <scope>NUCLEOTIDE SEQUENCE [LARGE SCALE GENOMIC DNA]</scope>
    <source>
        <strain evidence="10">ATCC 20501</strain>
    </source>
</reference>
<protein>
    <submittedName>
        <fullName evidence="10">Cytochrome P450</fullName>
    </submittedName>
</protein>
<evidence type="ECO:0000256" key="9">
    <source>
        <dbReference type="RuleBase" id="RU000461"/>
    </source>
</evidence>
<evidence type="ECO:0000256" key="6">
    <source>
        <dbReference type="ARBA" id="ARBA00023002"/>
    </source>
</evidence>
<dbReference type="GO" id="GO:0004497">
    <property type="term" value="F:monooxygenase activity"/>
    <property type="evidence" value="ECO:0007669"/>
    <property type="project" value="UniProtKB-KW"/>
</dbReference>
<keyword evidence="8 9" id="KW-0503">Monooxygenase</keyword>
<dbReference type="Proteomes" id="UP000236729">
    <property type="component" value="Unassembled WGS sequence"/>
</dbReference>
<dbReference type="GO" id="GO:0005506">
    <property type="term" value="F:iron ion binding"/>
    <property type="evidence" value="ECO:0007669"/>
    <property type="project" value="InterPro"/>
</dbReference>
<dbReference type="Gene3D" id="1.10.630.10">
    <property type="entry name" value="Cytochrome P450"/>
    <property type="match status" value="1"/>
</dbReference>
<dbReference type="EMBL" id="FNVB01000004">
    <property type="protein sequence ID" value="SEG68574.1"/>
    <property type="molecule type" value="Genomic_DNA"/>
</dbReference>
<comment type="similarity">
    <text evidence="2 9">Belongs to the cytochrome P450 family.</text>
</comment>
<sequence length="399" mass="44549">MRATESELPEFPFTTADGSSDRERVFRLREERPISRVVLSGVPVWLVTRHADVNAVLVDTRFSLARAIDPGIPRLGTVEMMPGQLLATDPPEHTRLRKLVAKVFTSRRIEQLRPHVQDVSDRLLDRLAGMTPPVDLIEHFTAALPIEIICELLGVPHQDRDRFQDWTERILTVSGLTEEEVQSGWARMTDYLAGLVSGKRRAPTDDLLGMLTAARDEDDVLDESELVLLALALLIGGYETTKNQLASSVAMLLTEHPDQWQRLIADPELVPTAVDELLRYVPLFGYEVTFPRVATATVELGGVTIAEGDTVLISLTSANRDKAVFDGADEFDPARVPNRHLAFGNGIHRCLGAQLAKIELETGLSGLLRRFPQLRLTDDELRWKTGVFVHALHRLQVAW</sequence>
<dbReference type="Proteomes" id="UP000199690">
    <property type="component" value="Unassembled WGS sequence"/>
</dbReference>